<dbReference type="AlphaFoldDB" id="A0A1B6MRK1"/>
<evidence type="ECO:0000313" key="2">
    <source>
        <dbReference type="EMBL" id="JAT38529.1"/>
    </source>
</evidence>
<dbReference type="EMBL" id="GEBQ01001448">
    <property type="protein sequence ID" value="JAT38529.1"/>
    <property type="molecule type" value="Transcribed_RNA"/>
</dbReference>
<dbReference type="PROSITE" id="PS50191">
    <property type="entry name" value="CRAL_TRIO"/>
    <property type="match status" value="1"/>
</dbReference>
<accession>A0A1B6MRK1</accession>
<dbReference type="GO" id="GO:1902936">
    <property type="term" value="F:phosphatidylinositol bisphosphate binding"/>
    <property type="evidence" value="ECO:0007669"/>
    <property type="project" value="TreeGrafter"/>
</dbReference>
<dbReference type="Pfam" id="PF00650">
    <property type="entry name" value="CRAL_TRIO"/>
    <property type="match status" value="1"/>
</dbReference>
<dbReference type="SUPFAM" id="SSF46938">
    <property type="entry name" value="CRAL/TRIO N-terminal domain"/>
    <property type="match status" value="1"/>
</dbReference>
<name>A0A1B6MRK1_9HEMI</name>
<dbReference type="PANTHER" id="PTHR10174">
    <property type="entry name" value="ALPHA-TOCOPHEROL TRANSFER PROTEIN-RELATED"/>
    <property type="match status" value="1"/>
</dbReference>
<dbReference type="PRINTS" id="PR00180">
    <property type="entry name" value="CRETINALDHBP"/>
</dbReference>
<sequence length="302" mass="34576">TVTGEMGELVTAADEYAKDARLQPADIAQLREWLTKQLHLPQCISDEFLIAALHSSLYSVEQAKRLLEINVSCRTNYTEFFSDRDPLATDKQAVWSFVNLCLSPHLTVDKYRIFYGGLNDCNPELFDFPALVNIFVSVVDTLIWEQGVCPGYVIVLNCRGVTLGHLTRCNISLIRNSLHYIQEAICLKMKAIHIINCAPIIDKIMFVVKPFLKKALLDMLYFHYGEEMADFYKVVPRDLLPHEIGGTSGHIDQLTKQMRERVEHRQQTLIDSEKLKIDEKKRTGDKKDIYSVAGHFRTLQLD</sequence>
<dbReference type="InterPro" id="IPR001251">
    <property type="entry name" value="CRAL-TRIO_dom"/>
</dbReference>
<feature type="non-terminal residue" evidence="2">
    <location>
        <position position="1"/>
    </location>
</feature>
<dbReference type="Gene3D" id="3.40.525.10">
    <property type="entry name" value="CRAL-TRIO lipid binding domain"/>
    <property type="match status" value="1"/>
</dbReference>
<evidence type="ECO:0000259" key="1">
    <source>
        <dbReference type="PROSITE" id="PS50191"/>
    </source>
</evidence>
<proteinExistence type="predicted"/>
<dbReference type="InterPro" id="IPR036273">
    <property type="entry name" value="CRAL/TRIO_N_dom_sf"/>
</dbReference>
<dbReference type="CDD" id="cd00170">
    <property type="entry name" value="SEC14"/>
    <property type="match status" value="1"/>
</dbReference>
<organism evidence="2">
    <name type="scientific">Graphocephala atropunctata</name>
    <dbReference type="NCBI Taxonomy" id="36148"/>
    <lineage>
        <taxon>Eukaryota</taxon>
        <taxon>Metazoa</taxon>
        <taxon>Ecdysozoa</taxon>
        <taxon>Arthropoda</taxon>
        <taxon>Hexapoda</taxon>
        <taxon>Insecta</taxon>
        <taxon>Pterygota</taxon>
        <taxon>Neoptera</taxon>
        <taxon>Paraneoptera</taxon>
        <taxon>Hemiptera</taxon>
        <taxon>Auchenorrhyncha</taxon>
        <taxon>Membracoidea</taxon>
        <taxon>Cicadellidae</taxon>
        <taxon>Cicadellinae</taxon>
        <taxon>Cicadellini</taxon>
        <taxon>Graphocephala</taxon>
    </lineage>
</organism>
<dbReference type="GO" id="GO:0016020">
    <property type="term" value="C:membrane"/>
    <property type="evidence" value="ECO:0007669"/>
    <property type="project" value="TreeGrafter"/>
</dbReference>
<protein>
    <recommendedName>
        <fullName evidence="1">CRAL-TRIO domain-containing protein</fullName>
    </recommendedName>
</protein>
<dbReference type="PANTHER" id="PTHR10174:SF222">
    <property type="entry name" value="GH10083P-RELATED"/>
    <property type="match status" value="1"/>
</dbReference>
<dbReference type="SUPFAM" id="SSF52087">
    <property type="entry name" value="CRAL/TRIO domain"/>
    <property type="match status" value="1"/>
</dbReference>
<feature type="domain" description="CRAL-TRIO" evidence="1">
    <location>
        <begin position="150"/>
        <end position="252"/>
    </location>
</feature>
<reference evidence="2" key="1">
    <citation type="submission" date="2015-11" db="EMBL/GenBank/DDBJ databases">
        <title>De novo transcriptome assembly of four potential Pierce s Disease insect vectors from Arizona vineyards.</title>
        <authorList>
            <person name="Tassone E.E."/>
        </authorList>
    </citation>
    <scope>NUCLEOTIDE SEQUENCE</scope>
</reference>
<gene>
    <name evidence="2" type="ORF">g.6668</name>
</gene>
<dbReference type="InterPro" id="IPR036865">
    <property type="entry name" value="CRAL-TRIO_dom_sf"/>
</dbReference>